<sequence length="589" mass="66552">MKKDIEKVVKNYNGLCVGLAFIRKENPDMIFTMGEDKSVSNHNISENTIFRTASISKMFVALAVLKLQEEGKLSLENPIKDIIPEVKFENPWEKTHPVRIVHLLEHTTGWDEMHLVEMVHNEARPIALKTALAFHPHSRKSRWAPGSRMSYCNSGYAVMAYIVEKISGMPYEKYVAEAILKPLSMEHTTFFNDSLYKQWSAKTYNWAMKSVNYKNELYRPAGALNASPKDMATLLKLLLNRGKVDSLMLFKKESINRMELPQSTPAAKAGLALGYGLGNFTSIHNGLTYHGHDGAIDGGLSQLAYLPEHGIGHVILLNANNAQAMQQIIALIRDYEVESLSISEQHPPTYTGQIAINEGYYLAINPRNQKLFYQDALFAGIAKIAIHDNTVERSWLIPGAITTYHPISPTQFTHSSTRKIGLVKAVDFNEGEVLYSEDSVLKPISTFRVFGQLALLGLWVFMIITTFSIFFILVILYAINKEKYKASMRISLLPIISSLLIILTFALPFWRIDNIDLLFSKPTFLSIVLMSCSILFVVGTVVSGFIIYKSRKLRLYKMIYYPICLLTFLHILASVYLLSFGFIPLITWA</sequence>
<dbReference type="InterPro" id="IPR050491">
    <property type="entry name" value="AmpC-like"/>
</dbReference>
<dbReference type="GO" id="GO:0016787">
    <property type="term" value="F:hydrolase activity"/>
    <property type="evidence" value="ECO:0007669"/>
    <property type="project" value="UniProtKB-KW"/>
</dbReference>
<dbReference type="InterPro" id="IPR012338">
    <property type="entry name" value="Beta-lactam/transpept-like"/>
</dbReference>
<accession>A0ABU5QSC8</accession>
<evidence type="ECO:0000313" key="4">
    <source>
        <dbReference type="Proteomes" id="UP001304671"/>
    </source>
</evidence>
<keyword evidence="1" id="KW-0812">Transmembrane</keyword>
<feature type="transmembrane region" description="Helical" evidence="1">
    <location>
        <begin position="524"/>
        <end position="548"/>
    </location>
</feature>
<gene>
    <name evidence="3" type="ORF">VB264_19515</name>
</gene>
<dbReference type="EC" id="3.1.1.103" evidence="3"/>
<comment type="caution">
    <text evidence="3">The sequence shown here is derived from an EMBL/GenBank/DDBJ whole genome shotgun (WGS) entry which is preliminary data.</text>
</comment>
<dbReference type="RefSeq" id="WP_323252107.1">
    <property type="nucleotide sequence ID" value="NZ_JAYFUL010000042.1"/>
</dbReference>
<dbReference type="Proteomes" id="UP001304671">
    <property type="component" value="Unassembled WGS sequence"/>
</dbReference>
<feature type="transmembrane region" description="Helical" evidence="1">
    <location>
        <begin position="560"/>
        <end position="586"/>
    </location>
</feature>
<name>A0ABU5QSC8_9BACT</name>
<proteinExistence type="predicted"/>
<dbReference type="InterPro" id="IPR001466">
    <property type="entry name" value="Beta-lactam-related"/>
</dbReference>
<dbReference type="SUPFAM" id="SSF56601">
    <property type="entry name" value="beta-lactamase/transpeptidase-like"/>
    <property type="match status" value="1"/>
</dbReference>
<evidence type="ECO:0000259" key="2">
    <source>
        <dbReference type="Pfam" id="PF00144"/>
    </source>
</evidence>
<organism evidence="3 4">
    <name type="scientific">Arcicella aquatica</name>
    <dbReference type="NCBI Taxonomy" id="217141"/>
    <lineage>
        <taxon>Bacteria</taxon>
        <taxon>Pseudomonadati</taxon>
        <taxon>Bacteroidota</taxon>
        <taxon>Cytophagia</taxon>
        <taxon>Cytophagales</taxon>
        <taxon>Flectobacillaceae</taxon>
        <taxon>Arcicella</taxon>
    </lineage>
</organism>
<keyword evidence="1" id="KW-0472">Membrane</keyword>
<keyword evidence="3" id="KW-0378">Hydrolase</keyword>
<keyword evidence="4" id="KW-1185">Reference proteome</keyword>
<dbReference type="Gene3D" id="3.40.710.10">
    <property type="entry name" value="DD-peptidase/beta-lactamase superfamily"/>
    <property type="match status" value="1"/>
</dbReference>
<dbReference type="EMBL" id="JAYFUL010000042">
    <property type="protein sequence ID" value="MEA5259996.1"/>
    <property type="molecule type" value="Genomic_DNA"/>
</dbReference>
<keyword evidence="1" id="KW-1133">Transmembrane helix</keyword>
<dbReference type="Pfam" id="PF00144">
    <property type="entry name" value="Beta-lactamase"/>
    <property type="match status" value="1"/>
</dbReference>
<reference evidence="3 4" key="1">
    <citation type="submission" date="2023-12" db="EMBL/GenBank/DDBJ databases">
        <title>Novel species of the genus Arcicella isolated from rivers.</title>
        <authorList>
            <person name="Lu H."/>
        </authorList>
    </citation>
    <scope>NUCLEOTIDE SEQUENCE [LARGE SCALE GENOMIC DNA]</scope>
    <source>
        <strain evidence="3 4">LMG 21963</strain>
    </source>
</reference>
<feature type="transmembrane region" description="Helical" evidence="1">
    <location>
        <begin position="491"/>
        <end position="512"/>
    </location>
</feature>
<evidence type="ECO:0000313" key="3">
    <source>
        <dbReference type="EMBL" id="MEA5259996.1"/>
    </source>
</evidence>
<feature type="transmembrane region" description="Helical" evidence="1">
    <location>
        <begin position="453"/>
        <end position="479"/>
    </location>
</feature>
<feature type="domain" description="Beta-lactamase-related" evidence="2">
    <location>
        <begin position="43"/>
        <end position="328"/>
    </location>
</feature>
<evidence type="ECO:0000256" key="1">
    <source>
        <dbReference type="SAM" id="Phobius"/>
    </source>
</evidence>
<protein>
    <submittedName>
        <fullName evidence="3">Serine hydrolase domain-containing protein</fullName>
        <ecNumber evidence="3">3.1.1.103</ecNumber>
    </submittedName>
</protein>
<dbReference type="PANTHER" id="PTHR46825:SF9">
    <property type="entry name" value="BETA-LACTAMASE-RELATED DOMAIN-CONTAINING PROTEIN"/>
    <property type="match status" value="1"/>
</dbReference>
<dbReference type="PANTHER" id="PTHR46825">
    <property type="entry name" value="D-ALANYL-D-ALANINE-CARBOXYPEPTIDASE/ENDOPEPTIDASE AMPH"/>
    <property type="match status" value="1"/>
</dbReference>